<proteinExistence type="predicted"/>
<organism evidence="1 2">
    <name type="scientific">Ajellomyces capsulatus</name>
    <name type="common">Darling's disease fungus</name>
    <name type="synonym">Histoplasma capsulatum</name>
    <dbReference type="NCBI Taxonomy" id="5037"/>
    <lineage>
        <taxon>Eukaryota</taxon>
        <taxon>Fungi</taxon>
        <taxon>Dikarya</taxon>
        <taxon>Ascomycota</taxon>
        <taxon>Pezizomycotina</taxon>
        <taxon>Eurotiomycetes</taxon>
        <taxon>Eurotiomycetidae</taxon>
        <taxon>Onygenales</taxon>
        <taxon>Ajellomycetaceae</taxon>
        <taxon>Histoplasma</taxon>
    </lineage>
</organism>
<sequence length="92" mass="10824">MRNKESGMHRHAILARKQSSAEVRFSGITRLLQTLSSDDDAALARMWFSRVRISGTTWLLGMGRRSTTPLWPIMWWLRIIAESRMARYFHME</sequence>
<dbReference type="AlphaFoldDB" id="A0A8A1MFP8"/>
<dbReference type="EMBL" id="CP069114">
    <property type="protein sequence ID" value="QSS63382.1"/>
    <property type="molecule type" value="Genomic_DNA"/>
</dbReference>
<gene>
    <name evidence="1" type="ORF">I7I51_00440</name>
</gene>
<reference evidence="1" key="1">
    <citation type="submission" date="2021-01" db="EMBL/GenBank/DDBJ databases">
        <title>Chromosome-level genome assembly of a human fungal pathogen reveals clustering of transcriptionally co-regulated genes.</title>
        <authorList>
            <person name="Voorhies M."/>
            <person name="Cohen S."/>
            <person name="Shea T.P."/>
            <person name="Petrus S."/>
            <person name="Munoz J.F."/>
            <person name="Poplawski S."/>
            <person name="Goldman W.E."/>
            <person name="Michael T."/>
            <person name="Cuomo C.A."/>
            <person name="Sil A."/>
            <person name="Beyhan S."/>
        </authorList>
    </citation>
    <scope>NUCLEOTIDE SEQUENCE</scope>
    <source>
        <strain evidence="1">WU24</strain>
    </source>
</reference>
<accession>A0A8A1MFP8</accession>
<evidence type="ECO:0000313" key="2">
    <source>
        <dbReference type="Proteomes" id="UP000663671"/>
    </source>
</evidence>
<dbReference type="GO" id="GO:0003743">
    <property type="term" value="F:translation initiation factor activity"/>
    <property type="evidence" value="ECO:0007669"/>
    <property type="project" value="UniProtKB-KW"/>
</dbReference>
<dbReference type="VEuPathDB" id="FungiDB:I7I51_00440"/>
<dbReference type="Proteomes" id="UP000663671">
    <property type="component" value="Chromosome 1"/>
</dbReference>
<protein>
    <submittedName>
        <fullName evidence="1">Translation initiation factor eIF-2B epsilon subunit</fullName>
    </submittedName>
</protein>
<keyword evidence="1" id="KW-0396">Initiation factor</keyword>
<name>A0A8A1MFP8_AJECA</name>
<keyword evidence="1" id="KW-0648">Protein biosynthesis</keyword>
<evidence type="ECO:0000313" key="1">
    <source>
        <dbReference type="EMBL" id="QSS63382.1"/>
    </source>
</evidence>